<proteinExistence type="predicted"/>
<evidence type="ECO:0000313" key="2">
    <source>
        <dbReference type="EnsemblPlants" id="cds.evm.model.02.1451"/>
    </source>
</evidence>
<evidence type="ECO:0000256" key="1">
    <source>
        <dbReference type="SAM" id="MobiDB-lite"/>
    </source>
</evidence>
<reference evidence="2" key="1">
    <citation type="submission" date="2018-11" db="EMBL/GenBank/DDBJ databases">
        <authorList>
            <person name="Grassa J C."/>
        </authorList>
    </citation>
    <scope>NUCLEOTIDE SEQUENCE [LARGE SCALE GENOMIC DNA]</scope>
</reference>
<feature type="region of interest" description="Disordered" evidence="1">
    <location>
        <begin position="39"/>
        <end position="68"/>
    </location>
</feature>
<organism evidence="2 3">
    <name type="scientific">Cannabis sativa</name>
    <name type="common">Hemp</name>
    <name type="synonym">Marijuana</name>
    <dbReference type="NCBI Taxonomy" id="3483"/>
    <lineage>
        <taxon>Eukaryota</taxon>
        <taxon>Viridiplantae</taxon>
        <taxon>Streptophyta</taxon>
        <taxon>Embryophyta</taxon>
        <taxon>Tracheophyta</taxon>
        <taxon>Spermatophyta</taxon>
        <taxon>Magnoliopsida</taxon>
        <taxon>eudicotyledons</taxon>
        <taxon>Gunneridae</taxon>
        <taxon>Pentapetalae</taxon>
        <taxon>rosids</taxon>
        <taxon>fabids</taxon>
        <taxon>Rosales</taxon>
        <taxon>Cannabaceae</taxon>
        <taxon>Cannabis</taxon>
    </lineage>
</organism>
<dbReference type="EnsemblPlants" id="evm.model.02.1451">
    <property type="protein sequence ID" value="cds.evm.model.02.1451"/>
    <property type="gene ID" value="evm.TU.02.1451"/>
</dbReference>
<evidence type="ECO:0000313" key="3">
    <source>
        <dbReference type="Proteomes" id="UP000596661"/>
    </source>
</evidence>
<dbReference type="Gramene" id="evm.model.02.1451">
    <property type="protein sequence ID" value="cds.evm.model.02.1451"/>
    <property type="gene ID" value="evm.TU.02.1451"/>
</dbReference>
<sequence length="134" mass="14183">MVRVQGSSLGPRSWSESKFRVQVPVRSLGWGLGLSPDWGQDLGPLQGPAGSESGVGPSSGPGSQFESEVAPRCRVWGRGMGLGPNFEVSLLEVWVRVQSLAQDPRTGRGLGPSLSLGLRSKSGVRFRSRTGVPV</sequence>
<name>A0A803NTP2_CANSA</name>
<keyword evidence="3" id="KW-1185">Reference proteome</keyword>
<dbReference type="AlphaFoldDB" id="A0A803NTP2"/>
<feature type="compositionally biased region" description="Low complexity" evidence="1">
    <location>
        <begin position="47"/>
        <end position="63"/>
    </location>
</feature>
<dbReference type="EMBL" id="UZAU01000198">
    <property type="status" value="NOT_ANNOTATED_CDS"/>
    <property type="molecule type" value="Genomic_DNA"/>
</dbReference>
<reference evidence="2" key="2">
    <citation type="submission" date="2021-03" db="UniProtKB">
        <authorList>
            <consortium name="EnsemblPlants"/>
        </authorList>
    </citation>
    <scope>IDENTIFICATION</scope>
</reference>
<accession>A0A803NTP2</accession>
<dbReference type="Proteomes" id="UP000596661">
    <property type="component" value="Chromosome 2"/>
</dbReference>
<protein>
    <submittedName>
        <fullName evidence="2">Uncharacterized protein</fullName>
    </submittedName>
</protein>